<sequence length="1193" mass="135642">MDERLSVLFIADSEEHLLLILQVLRSSGFYPSWEWVKTAEPLHRKTANRSWGVIIFLDNALSEFDVFAALAIIEQNQPDTPCIVISAISGERRAVEIIKAGAHDYLLQDDLGLLPEIVRNETRKMQLESQRFLVSDKSDGSRNDHGVTSSDRKESQRLREARVDATFVQSTVGYVETNLQTMGLTFVNPYFCKMMGYSQAELLGMGVDEISHPDDTEESFSKIRQLFLRKIESFELEKRYRRKDGSFFWAEITVYPLHFQENQVTHCFAIIQDISERKKAEQEREGFFNLSQDLLCIASSEGYFLKVNPAWQTTLGHAQDELIGFPFINFVHPEDRIATLEEFHRLNYDNKIGLNFENRYRCKDGSYKWLSWRSSPDVTTGVVYAIARDITSIKQAQHKLQHLNQELEDKIEERTKALMMTQSAVDLAADCVFLIRSDGSFHYANKTACAKLGYTQEEFRQMNVFAINVNVFPENWVKMWQTLKKESSLTFESQHRSKNGHIYPVEINTRYLNFDGQEYCFSFVRDISYRKLAEATIKKENTFRQQILENMAEGLCVCQQIDEFPFIRHTIWNRKMQAITGYSIEEVNHLGVIPGLISNAVDQKNYVQQYMEHLRMDSVPALEEAEIYRKDGQKRTISISTSVLSDFEGHFTVLALVQDITERKQSQQNASLLAAVVESTDDAIITTNLDDIITSWNSAAVNLFGYTETEAIGQPISILFPPDRLDIAPQILERITNGERIKNFETINLHKNGTPINVSATISPLKDETGKVVGASKIIRDITEQKRAEVQLRLTNEELMRATRLKDEFLANMSHELRTPLNAILGMTESLQKQAFGTINQKQLKPLQLIERSGAHLLELINDILDVAKIESGQMKLDLQPTIVILLCKSSLDFVKQQAYKKAIQIETKFPPHIPDVWLDERRIRQALINLLSNAVKFTSEEGRITLAVSLQGETKTLLKKENRTLVEKTVLRFSVTDTGIGIAPEYISQLFQPFIQIDGSLNRRYPGTGLGLALVKRIAELHGGEVGVSSQSDMGSCFTMDIPCEVVTSYDEVSAIKKQTELSVTTKPAPKKRASLILLAEENAANIITISSYLRAKGHRLQIAADVKKISNIAQLTSPDLILMDLHVLGNNSLEIIQQIRLNSYLKIVPIIALIDPFIDNSQDDYYDAGVNHCIHKPCNLQQLIDTMQKLL</sequence>
<dbReference type="Pfam" id="PF00072">
    <property type="entry name" value="Response_reg"/>
    <property type="match status" value="2"/>
</dbReference>
<dbReference type="InterPro" id="IPR013655">
    <property type="entry name" value="PAS_fold_3"/>
</dbReference>
<dbReference type="InterPro" id="IPR001610">
    <property type="entry name" value="PAC"/>
</dbReference>
<name>A0A6M0RMD8_9CYAN</name>
<evidence type="ECO:0000256" key="8">
    <source>
        <dbReference type="ARBA" id="ARBA00074306"/>
    </source>
</evidence>
<dbReference type="SUPFAM" id="SSF52172">
    <property type="entry name" value="CheY-like"/>
    <property type="match status" value="2"/>
</dbReference>
<evidence type="ECO:0000259" key="14">
    <source>
        <dbReference type="PROSITE" id="PS50113"/>
    </source>
</evidence>
<evidence type="ECO:0000313" key="15">
    <source>
        <dbReference type="EMBL" id="NEZ57346.1"/>
    </source>
</evidence>
<evidence type="ECO:0000259" key="11">
    <source>
        <dbReference type="PROSITE" id="PS50109"/>
    </source>
</evidence>
<dbReference type="SUPFAM" id="SSF55874">
    <property type="entry name" value="ATPase domain of HSP90 chaperone/DNA topoisomerase II/histidine kinase"/>
    <property type="match status" value="1"/>
</dbReference>
<keyword evidence="5" id="KW-0808">Transferase</keyword>
<dbReference type="PANTHER" id="PTHR43047">
    <property type="entry name" value="TWO-COMPONENT HISTIDINE PROTEIN KINASE"/>
    <property type="match status" value="1"/>
</dbReference>
<dbReference type="EC" id="2.7.13.3" evidence="3"/>
<dbReference type="AlphaFoldDB" id="A0A6M0RMD8"/>
<evidence type="ECO:0000256" key="2">
    <source>
        <dbReference type="ARBA" id="ARBA00006402"/>
    </source>
</evidence>
<evidence type="ECO:0000313" key="16">
    <source>
        <dbReference type="Proteomes" id="UP000481033"/>
    </source>
</evidence>
<protein>
    <recommendedName>
        <fullName evidence="8">Circadian input-output histidine kinase CikA</fullName>
        <ecNumber evidence="3">2.7.13.3</ecNumber>
    </recommendedName>
</protein>
<feature type="domain" description="PAC" evidence="14">
    <location>
        <begin position="621"/>
        <end position="672"/>
    </location>
</feature>
<evidence type="ECO:0000256" key="5">
    <source>
        <dbReference type="ARBA" id="ARBA00022679"/>
    </source>
</evidence>
<comment type="similarity">
    <text evidence="2">In the N-terminal section; belongs to the phytochrome family.</text>
</comment>
<keyword evidence="4 9" id="KW-0597">Phosphoprotein</keyword>
<evidence type="ECO:0000256" key="10">
    <source>
        <dbReference type="SAM" id="MobiDB-lite"/>
    </source>
</evidence>
<keyword evidence="6" id="KW-0418">Kinase</keyword>
<dbReference type="Gene3D" id="3.40.50.2300">
    <property type="match status" value="2"/>
</dbReference>
<dbReference type="InterPro" id="IPR036890">
    <property type="entry name" value="HATPase_C_sf"/>
</dbReference>
<dbReference type="PANTHER" id="PTHR43047:SF63">
    <property type="entry name" value="HISTIDINE KINASE"/>
    <property type="match status" value="1"/>
</dbReference>
<organism evidence="15 16">
    <name type="scientific">Adonisia turfae CCMR0081</name>
    <dbReference type="NCBI Taxonomy" id="2292702"/>
    <lineage>
        <taxon>Bacteria</taxon>
        <taxon>Bacillati</taxon>
        <taxon>Cyanobacteriota</taxon>
        <taxon>Adonisia</taxon>
        <taxon>Adonisia turfae</taxon>
    </lineage>
</organism>
<evidence type="ECO:0000259" key="12">
    <source>
        <dbReference type="PROSITE" id="PS50110"/>
    </source>
</evidence>
<dbReference type="InterPro" id="IPR036097">
    <property type="entry name" value="HisK_dim/P_sf"/>
</dbReference>
<dbReference type="RefSeq" id="WP_163699418.1">
    <property type="nucleotide sequence ID" value="NZ_QXHD01000004.1"/>
</dbReference>
<feature type="domain" description="Histidine kinase" evidence="11">
    <location>
        <begin position="812"/>
        <end position="1047"/>
    </location>
</feature>
<dbReference type="SMART" id="SM00448">
    <property type="entry name" value="REC"/>
    <property type="match status" value="2"/>
</dbReference>
<dbReference type="Pfam" id="PF00512">
    <property type="entry name" value="HisKA"/>
    <property type="match status" value="1"/>
</dbReference>
<reference evidence="15 16" key="1">
    <citation type="journal article" date="2020" name="Microb. Ecol.">
        <title>Ecogenomics of the Marine Benthic Filamentous Cyanobacterium Adonisia.</title>
        <authorList>
            <person name="Walter J.M."/>
            <person name="Coutinho F.H."/>
            <person name="Leomil L."/>
            <person name="Hargreaves P.I."/>
            <person name="Campeao M.E."/>
            <person name="Vieira V.V."/>
            <person name="Silva B.S."/>
            <person name="Fistarol G.O."/>
            <person name="Salomon P.S."/>
            <person name="Sawabe T."/>
            <person name="Mino S."/>
            <person name="Hosokawa M."/>
            <person name="Miyashita H."/>
            <person name="Maruyama F."/>
            <person name="van Verk M.C."/>
            <person name="Dutilh B.E."/>
            <person name="Thompson C.C."/>
            <person name="Thompson F.L."/>
        </authorList>
    </citation>
    <scope>NUCLEOTIDE SEQUENCE [LARGE SCALE GENOMIC DNA]</scope>
    <source>
        <strain evidence="15 16">CCMR0081</strain>
    </source>
</reference>
<dbReference type="GO" id="GO:0005886">
    <property type="term" value="C:plasma membrane"/>
    <property type="evidence" value="ECO:0007669"/>
    <property type="project" value="TreeGrafter"/>
</dbReference>
<dbReference type="PROSITE" id="PS50110">
    <property type="entry name" value="RESPONSE_REGULATORY"/>
    <property type="match status" value="2"/>
</dbReference>
<dbReference type="FunFam" id="3.30.565.10:FF:000010">
    <property type="entry name" value="Sensor histidine kinase RcsC"/>
    <property type="match status" value="1"/>
</dbReference>
<feature type="domain" description="PAC" evidence="14">
    <location>
        <begin position="234"/>
        <end position="286"/>
    </location>
</feature>
<evidence type="ECO:0000256" key="3">
    <source>
        <dbReference type="ARBA" id="ARBA00012438"/>
    </source>
</evidence>
<dbReference type="PRINTS" id="PR00344">
    <property type="entry name" value="BCTRLSENSOR"/>
</dbReference>
<dbReference type="Gene3D" id="1.10.287.130">
    <property type="match status" value="1"/>
</dbReference>
<proteinExistence type="inferred from homology"/>
<evidence type="ECO:0000256" key="7">
    <source>
        <dbReference type="ARBA" id="ARBA00023012"/>
    </source>
</evidence>
<dbReference type="SMART" id="SM00091">
    <property type="entry name" value="PAS"/>
    <property type="match status" value="6"/>
</dbReference>
<dbReference type="SMART" id="SM00388">
    <property type="entry name" value="HisKA"/>
    <property type="match status" value="1"/>
</dbReference>
<dbReference type="CDD" id="cd16922">
    <property type="entry name" value="HATPase_EvgS-ArcB-TorS-like"/>
    <property type="match status" value="1"/>
</dbReference>
<feature type="modified residue" description="4-aspartylphosphate" evidence="9">
    <location>
        <position position="58"/>
    </location>
</feature>
<comment type="caution">
    <text evidence="15">The sequence shown here is derived from an EMBL/GenBank/DDBJ whole genome shotgun (WGS) entry which is preliminary data.</text>
</comment>
<dbReference type="Pfam" id="PF08447">
    <property type="entry name" value="PAS_3"/>
    <property type="match status" value="1"/>
</dbReference>
<gene>
    <name evidence="15" type="ORF">DXZ20_17040</name>
</gene>
<dbReference type="InterPro" id="IPR003594">
    <property type="entry name" value="HATPase_dom"/>
</dbReference>
<dbReference type="Gene3D" id="3.30.450.20">
    <property type="entry name" value="PAS domain"/>
    <property type="match status" value="5"/>
</dbReference>
<dbReference type="Proteomes" id="UP000481033">
    <property type="component" value="Unassembled WGS sequence"/>
</dbReference>
<dbReference type="CDD" id="cd00156">
    <property type="entry name" value="REC"/>
    <property type="match status" value="1"/>
</dbReference>
<evidence type="ECO:0000256" key="9">
    <source>
        <dbReference type="PROSITE-ProRule" id="PRU00169"/>
    </source>
</evidence>
<evidence type="ECO:0000259" key="13">
    <source>
        <dbReference type="PROSITE" id="PS50112"/>
    </source>
</evidence>
<evidence type="ECO:0000256" key="6">
    <source>
        <dbReference type="ARBA" id="ARBA00022777"/>
    </source>
</evidence>
<feature type="domain" description="PAS" evidence="13">
    <location>
        <begin position="669"/>
        <end position="739"/>
    </location>
</feature>
<dbReference type="SMART" id="SM00086">
    <property type="entry name" value="PAC"/>
    <property type="match status" value="5"/>
</dbReference>
<dbReference type="InterPro" id="IPR011006">
    <property type="entry name" value="CheY-like_superfamily"/>
</dbReference>
<feature type="region of interest" description="Disordered" evidence="10">
    <location>
        <begin position="136"/>
        <end position="157"/>
    </location>
</feature>
<keyword evidence="16" id="KW-1185">Reference proteome</keyword>
<accession>A0A6M0RMD8</accession>
<dbReference type="Gene3D" id="3.30.565.10">
    <property type="entry name" value="Histidine kinase-like ATPase, C-terminal domain"/>
    <property type="match status" value="1"/>
</dbReference>
<dbReference type="InterPro" id="IPR035965">
    <property type="entry name" value="PAS-like_dom_sf"/>
</dbReference>
<dbReference type="SMART" id="SM00387">
    <property type="entry name" value="HATPase_c"/>
    <property type="match status" value="1"/>
</dbReference>
<dbReference type="InterPro" id="IPR000700">
    <property type="entry name" value="PAS-assoc_C"/>
</dbReference>
<dbReference type="FunFam" id="1.10.287.130:FF:000145">
    <property type="entry name" value="Sensory transduction histidine kinase"/>
    <property type="match status" value="1"/>
</dbReference>
<dbReference type="SUPFAM" id="SSF47384">
    <property type="entry name" value="Homodimeric domain of signal transducing histidine kinase"/>
    <property type="match status" value="1"/>
</dbReference>
<feature type="domain" description="Response regulatory" evidence="12">
    <location>
        <begin position="6"/>
        <end position="123"/>
    </location>
</feature>
<dbReference type="PROSITE" id="PS50112">
    <property type="entry name" value="PAS"/>
    <property type="match status" value="3"/>
</dbReference>
<dbReference type="InterPro" id="IPR004358">
    <property type="entry name" value="Sig_transdc_His_kin-like_C"/>
</dbReference>
<feature type="domain" description="Response regulatory" evidence="12">
    <location>
        <begin position="1077"/>
        <end position="1193"/>
    </location>
</feature>
<dbReference type="PROSITE" id="PS50109">
    <property type="entry name" value="HIS_KIN"/>
    <property type="match status" value="1"/>
</dbReference>
<dbReference type="InterPro" id="IPR000014">
    <property type="entry name" value="PAS"/>
</dbReference>
<dbReference type="SUPFAM" id="SSF55785">
    <property type="entry name" value="PYP-like sensor domain (PAS domain)"/>
    <property type="match status" value="5"/>
</dbReference>
<dbReference type="PROSITE" id="PS50113">
    <property type="entry name" value="PAC"/>
    <property type="match status" value="3"/>
</dbReference>
<comment type="catalytic activity">
    <reaction evidence="1">
        <text>ATP + protein L-histidine = ADP + protein N-phospho-L-histidine.</text>
        <dbReference type="EC" id="2.7.13.3"/>
    </reaction>
</comment>
<feature type="domain" description="PAS" evidence="13">
    <location>
        <begin position="184"/>
        <end position="230"/>
    </location>
</feature>
<dbReference type="NCBIfam" id="TIGR00229">
    <property type="entry name" value="sensory_box"/>
    <property type="match status" value="5"/>
</dbReference>
<dbReference type="InterPro" id="IPR003661">
    <property type="entry name" value="HisK_dim/P_dom"/>
</dbReference>
<dbReference type="CDD" id="cd00082">
    <property type="entry name" value="HisKA"/>
    <property type="match status" value="1"/>
</dbReference>
<feature type="domain" description="PAC" evidence="14">
    <location>
        <begin position="742"/>
        <end position="794"/>
    </location>
</feature>
<dbReference type="Pfam" id="PF13426">
    <property type="entry name" value="PAS_9"/>
    <property type="match status" value="4"/>
</dbReference>
<keyword evidence="7" id="KW-0902">Two-component regulatory system</keyword>
<dbReference type="EMBL" id="QXHD01000004">
    <property type="protein sequence ID" value="NEZ57346.1"/>
    <property type="molecule type" value="Genomic_DNA"/>
</dbReference>
<evidence type="ECO:0000256" key="1">
    <source>
        <dbReference type="ARBA" id="ARBA00000085"/>
    </source>
</evidence>
<evidence type="ECO:0000256" key="4">
    <source>
        <dbReference type="ARBA" id="ARBA00022553"/>
    </source>
</evidence>
<dbReference type="InterPro" id="IPR005467">
    <property type="entry name" value="His_kinase_dom"/>
</dbReference>
<dbReference type="Pfam" id="PF02518">
    <property type="entry name" value="HATPase_c"/>
    <property type="match status" value="1"/>
</dbReference>
<dbReference type="CDD" id="cd00130">
    <property type="entry name" value="PAS"/>
    <property type="match status" value="5"/>
</dbReference>
<dbReference type="GO" id="GO:0009927">
    <property type="term" value="F:histidine phosphotransfer kinase activity"/>
    <property type="evidence" value="ECO:0007669"/>
    <property type="project" value="TreeGrafter"/>
</dbReference>
<dbReference type="GO" id="GO:0000155">
    <property type="term" value="F:phosphorelay sensor kinase activity"/>
    <property type="evidence" value="ECO:0007669"/>
    <property type="project" value="InterPro"/>
</dbReference>
<feature type="domain" description="PAS" evidence="13">
    <location>
        <begin position="280"/>
        <end position="350"/>
    </location>
</feature>
<feature type="modified residue" description="4-aspartylphosphate" evidence="9">
    <location>
        <position position="1126"/>
    </location>
</feature>
<dbReference type="InterPro" id="IPR001789">
    <property type="entry name" value="Sig_transdc_resp-reg_receiver"/>
</dbReference>